<keyword evidence="2" id="KW-0288">FMN</keyword>
<evidence type="ECO:0000256" key="1">
    <source>
        <dbReference type="ARBA" id="ARBA00001917"/>
    </source>
</evidence>
<evidence type="ECO:0000256" key="2">
    <source>
        <dbReference type="ARBA" id="ARBA00022643"/>
    </source>
</evidence>
<dbReference type="RefSeq" id="WP_338011161.1">
    <property type="nucleotide sequence ID" value="NZ_FTOE01000012.1"/>
</dbReference>
<evidence type="ECO:0000259" key="3">
    <source>
        <dbReference type="Pfam" id="PF03358"/>
    </source>
</evidence>
<reference evidence="5" key="1">
    <citation type="submission" date="2017-01" db="EMBL/GenBank/DDBJ databases">
        <authorList>
            <person name="Varghese N."/>
            <person name="Submissions S."/>
        </authorList>
    </citation>
    <scope>NUCLEOTIDE SEQUENCE [LARGE SCALE GENOMIC DNA]</scope>
    <source>
        <strain evidence="5">DSM 22306</strain>
    </source>
</reference>
<dbReference type="Pfam" id="PF03358">
    <property type="entry name" value="FMN_red"/>
    <property type="match status" value="1"/>
</dbReference>
<dbReference type="GO" id="GO:0005829">
    <property type="term" value="C:cytosol"/>
    <property type="evidence" value="ECO:0007669"/>
    <property type="project" value="TreeGrafter"/>
</dbReference>
<evidence type="ECO:0000313" key="4">
    <source>
        <dbReference type="EMBL" id="SIT05048.1"/>
    </source>
</evidence>
<accession>A0A1N7P3A8</accession>
<name>A0A1N7P3A8_9GAMM</name>
<dbReference type="Proteomes" id="UP000185999">
    <property type="component" value="Unassembled WGS sequence"/>
</dbReference>
<keyword evidence="5" id="KW-1185">Reference proteome</keyword>
<dbReference type="InterPro" id="IPR005025">
    <property type="entry name" value="FMN_Rdtase-like_dom"/>
</dbReference>
<dbReference type="AlphaFoldDB" id="A0A1N7P3A8"/>
<organism evidence="4 5">
    <name type="scientific">Neptunomonas antarctica</name>
    <dbReference type="NCBI Taxonomy" id="619304"/>
    <lineage>
        <taxon>Bacteria</taxon>
        <taxon>Pseudomonadati</taxon>
        <taxon>Pseudomonadota</taxon>
        <taxon>Gammaproteobacteria</taxon>
        <taxon>Oceanospirillales</taxon>
        <taxon>Oceanospirillaceae</taxon>
        <taxon>Neptunomonas</taxon>
    </lineage>
</organism>
<protein>
    <submittedName>
        <fullName evidence="4">NAD(P)H-dependent FMN reductase</fullName>
    </submittedName>
</protein>
<dbReference type="Gene3D" id="3.40.50.360">
    <property type="match status" value="1"/>
</dbReference>
<dbReference type="SUPFAM" id="SSF52218">
    <property type="entry name" value="Flavoproteins"/>
    <property type="match status" value="1"/>
</dbReference>
<comment type="cofactor">
    <cofactor evidence="1">
        <name>FMN</name>
        <dbReference type="ChEBI" id="CHEBI:58210"/>
    </cofactor>
</comment>
<keyword evidence="2" id="KW-0285">Flavoprotein</keyword>
<dbReference type="EMBL" id="FTOE01000012">
    <property type="protein sequence ID" value="SIT05048.1"/>
    <property type="molecule type" value="Genomic_DNA"/>
</dbReference>
<sequence length="176" mass="19007">MMKILAFAASSSTRSINKKLVTYAATLLADSQVEVLDLNDYELPLFSEDKEIELGQPSLAKDFLDKITASDAILISFAEHNGSYSAAYKNLFDWCSRINPKVFQNKPMVLLSTSPGAGGAASVLAQALKSAPFFGGDVKASYSMSGFYENFDVENGRIKNQDMNASLVSALGQLAQ</sequence>
<dbReference type="InterPro" id="IPR029039">
    <property type="entry name" value="Flavoprotein-like_sf"/>
</dbReference>
<proteinExistence type="predicted"/>
<dbReference type="PANTHER" id="PTHR30543:SF21">
    <property type="entry name" value="NAD(P)H-DEPENDENT FMN REDUCTASE LOT6"/>
    <property type="match status" value="1"/>
</dbReference>
<feature type="domain" description="NADPH-dependent FMN reductase-like" evidence="3">
    <location>
        <begin position="2"/>
        <end position="135"/>
    </location>
</feature>
<dbReference type="GO" id="GO:0010181">
    <property type="term" value="F:FMN binding"/>
    <property type="evidence" value="ECO:0007669"/>
    <property type="project" value="TreeGrafter"/>
</dbReference>
<dbReference type="InterPro" id="IPR050712">
    <property type="entry name" value="NAD(P)H-dep_reductase"/>
</dbReference>
<dbReference type="GO" id="GO:0016491">
    <property type="term" value="F:oxidoreductase activity"/>
    <property type="evidence" value="ECO:0007669"/>
    <property type="project" value="InterPro"/>
</dbReference>
<evidence type="ECO:0000313" key="5">
    <source>
        <dbReference type="Proteomes" id="UP000185999"/>
    </source>
</evidence>
<gene>
    <name evidence="4" type="ORF">SAMN05421760_11284</name>
</gene>
<dbReference type="STRING" id="619304.SAMN05421760_11284"/>
<dbReference type="PANTHER" id="PTHR30543">
    <property type="entry name" value="CHROMATE REDUCTASE"/>
    <property type="match status" value="1"/>
</dbReference>